<reference evidence="1" key="1">
    <citation type="submission" date="2020-08" db="EMBL/GenBank/DDBJ databases">
        <title>Multicomponent nature underlies the extraordinary mechanical properties of spider dragline silk.</title>
        <authorList>
            <person name="Kono N."/>
            <person name="Nakamura H."/>
            <person name="Mori M."/>
            <person name="Yoshida Y."/>
            <person name="Ohtoshi R."/>
            <person name="Malay A.D."/>
            <person name="Moran D.A.P."/>
            <person name="Tomita M."/>
            <person name="Numata K."/>
            <person name="Arakawa K."/>
        </authorList>
    </citation>
    <scope>NUCLEOTIDE SEQUENCE</scope>
</reference>
<dbReference type="AlphaFoldDB" id="A0A8X6YK55"/>
<dbReference type="EMBL" id="BMAV01019774">
    <property type="protein sequence ID" value="GFY72999.1"/>
    <property type="molecule type" value="Genomic_DNA"/>
</dbReference>
<dbReference type="Proteomes" id="UP000886998">
    <property type="component" value="Unassembled WGS sequence"/>
</dbReference>
<comment type="caution">
    <text evidence="1">The sequence shown here is derived from an EMBL/GenBank/DDBJ whole genome shotgun (WGS) entry which is preliminary data.</text>
</comment>
<gene>
    <name evidence="1" type="ORF">TNIN_415461</name>
</gene>
<sequence>MDKSFGTQYGSASWKVICPETHVSHMDLPRWESSSASMGVSDRGKEEPCSFQPALVKNTDRLANIYQGLGVSSWPAGNSMSLLPRRRLTKRAIFCIER</sequence>
<protein>
    <submittedName>
        <fullName evidence="1">Uncharacterized protein</fullName>
    </submittedName>
</protein>
<organism evidence="1 2">
    <name type="scientific">Trichonephila inaurata madagascariensis</name>
    <dbReference type="NCBI Taxonomy" id="2747483"/>
    <lineage>
        <taxon>Eukaryota</taxon>
        <taxon>Metazoa</taxon>
        <taxon>Ecdysozoa</taxon>
        <taxon>Arthropoda</taxon>
        <taxon>Chelicerata</taxon>
        <taxon>Arachnida</taxon>
        <taxon>Araneae</taxon>
        <taxon>Araneomorphae</taxon>
        <taxon>Entelegynae</taxon>
        <taxon>Araneoidea</taxon>
        <taxon>Nephilidae</taxon>
        <taxon>Trichonephila</taxon>
        <taxon>Trichonephila inaurata</taxon>
    </lineage>
</organism>
<accession>A0A8X6YK55</accession>
<evidence type="ECO:0000313" key="2">
    <source>
        <dbReference type="Proteomes" id="UP000886998"/>
    </source>
</evidence>
<keyword evidence="2" id="KW-1185">Reference proteome</keyword>
<evidence type="ECO:0000313" key="1">
    <source>
        <dbReference type="EMBL" id="GFY72999.1"/>
    </source>
</evidence>
<proteinExistence type="predicted"/>
<name>A0A8X6YK55_9ARAC</name>